<name>H8I6X5_METCZ</name>
<dbReference type="Proteomes" id="UP000005233">
    <property type="component" value="Chromosome"/>
</dbReference>
<dbReference type="GO" id="GO:0071513">
    <property type="term" value="C:phosphopantothenoylcysteine decarboxylase complex"/>
    <property type="evidence" value="ECO:0007669"/>
    <property type="project" value="TreeGrafter"/>
</dbReference>
<dbReference type="GO" id="GO:1901285">
    <property type="term" value="P:5,6,7,8-tetrahydromethanopterin biosynthetic process"/>
    <property type="evidence" value="ECO:0007669"/>
    <property type="project" value="InterPro"/>
</dbReference>
<dbReference type="InterPro" id="IPR003382">
    <property type="entry name" value="Flavoprotein"/>
</dbReference>
<dbReference type="GO" id="GO:0016645">
    <property type="term" value="F:oxidoreductase activity, acting on the CH-NH group of donors"/>
    <property type="evidence" value="ECO:0007669"/>
    <property type="project" value="InterPro"/>
</dbReference>
<sequence length="243" mass="26735">MNKNEGRKLRIAWGITGAGHFIKDSYSVMRQLKEEGHSITTFMSRAGEEVARMYGLFDKTPGISDGSYLNEIYLDSSQGFSFPKIGRFNVGRYDLLVVSPATSNTVAKIVHGIADTLVTNCAAQAMKSGTPVLIVPVDCENSVISEMPYTIDRSKCRSCETCEPRENCPNEAITDQIDLLKCQGCGACVSLCEFGAISGGSPVSLKIRKVDSRNTKLLAEMEGVSVLREPKEILDKIHNWYHQ</sequence>
<dbReference type="RefSeq" id="WP_014405643.1">
    <property type="nucleotide sequence ID" value="NC_017034.1"/>
</dbReference>
<dbReference type="SUPFAM" id="SSF52507">
    <property type="entry name" value="Homo-oligomeric flavin-containing Cys decarboxylases, HFCD"/>
    <property type="match status" value="1"/>
</dbReference>
<dbReference type="OrthoDB" id="23478at2157"/>
<proteinExistence type="predicted"/>
<gene>
    <name evidence="2" type="ordered locus">Mtc_1049</name>
</gene>
<dbReference type="GO" id="GO:0051539">
    <property type="term" value="F:4 iron, 4 sulfur cluster binding"/>
    <property type="evidence" value="ECO:0007669"/>
    <property type="project" value="InterPro"/>
</dbReference>
<dbReference type="STRING" id="1041930.Mtc_1049"/>
<dbReference type="InterPro" id="IPR014073">
    <property type="entry name" value="DmrX"/>
</dbReference>
<dbReference type="HOGENOM" id="CLU_098523_0_0_2"/>
<evidence type="ECO:0000259" key="1">
    <source>
        <dbReference type="PROSITE" id="PS51379"/>
    </source>
</evidence>
<dbReference type="GO" id="GO:0004633">
    <property type="term" value="F:phosphopantothenoylcysteine decarboxylase activity"/>
    <property type="evidence" value="ECO:0007669"/>
    <property type="project" value="TreeGrafter"/>
</dbReference>
<dbReference type="PROSITE" id="PS00198">
    <property type="entry name" value="4FE4S_FER_1"/>
    <property type="match status" value="1"/>
</dbReference>
<dbReference type="Gene3D" id="3.40.50.1950">
    <property type="entry name" value="Flavin prenyltransferase-like"/>
    <property type="match status" value="1"/>
</dbReference>
<feature type="domain" description="4Fe-4S ferredoxin-type" evidence="1">
    <location>
        <begin position="173"/>
        <end position="202"/>
    </location>
</feature>
<dbReference type="PANTHER" id="PTHR14359">
    <property type="entry name" value="HOMO-OLIGOMERIC FLAVIN CONTAINING CYS DECARBOXYLASE FAMILY"/>
    <property type="match status" value="1"/>
</dbReference>
<dbReference type="GO" id="GO:0015937">
    <property type="term" value="P:coenzyme A biosynthetic process"/>
    <property type="evidence" value="ECO:0007669"/>
    <property type="project" value="TreeGrafter"/>
</dbReference>
<dbReference type="KEGG" id="mez:Mtc_1049"/>
<dbReference type="Pfam" id="PF00037">
    <property type="entry name" value="Fer4"/>
    <property type="match status" value="1"/>
</dbReference>
<dbReference type="AlphaFoldDB" id="H8I6X5"/>
<dbReference type="InterPro" id="IPR036551">
    <property type="entry name" value="Flavin_trans-like"/>
</dbReference>
<dbReference type="EMBL" id="CP003243">
    <property type="protein sequence ID" value="AFC99805.1"/>
    <property type="molecule type" value="Genomic_DNA"/>
</dbReference>
<dbReference type="InterPro" id="IPR017900">
    <property type="entry name" value="4Fe4S_Fe_S_CS"/>
</dbReference>
<organism evidence="2 3">
    <name type="scientific">Methanocella conradii (strain DSM 24694 / JCM 17849 / CGMCC 1.5162 / HZ254)</name>
    <dbReference type="NCBI Taxonomy" id="1041930"/>
    <lineage>
        <taxon>Archaea</taxon>
        <taxon>Methanobacteriati</taxon>
        <taxon>Methanobacteriota</taxon>
        <taxon>Stenosarchaea group</taxon>
        <taxon>Methanomicrobia</taxon>
        <taxon>Methanocellales</taxon>
        <taxon>Methanocellaceae</taxon>
        <taxon>Methanocella</taxon>
    </lineage>
</organism>
<keyword evidence="3" id="KW-1185">Reference proteome</keyword>
<dbReference type="GO" id="GO:0010181">
    <property type="term" value="F:FMN binding"/>
    <property type="evidence" value="ECO:0007669"/>
    <property type="project" value="TreeGrafter"/>
</dbReference>
<protein>
    <submittedName>
        <fullName evidence="2">Archaeoflavoprotein, MJ0208 family</fullName>
    </submittedName>
</protein>
<dbReference type="NCBIfam" id="TIGR02700">
    <property type="entry name" value="flavo_MJ0208"/>
    <property type="match status" value="1"/>
</dbReference>
<dbReference type="GeneID" id="11971174"/>
<evidence type="ECO:0000313" key="2">
    <source>
        <dbReference type="EMBL" id="AFC99805.1"/>
    </source>
</evidence>
<dbReference type="eggNOG" id="arCOG01705">
    <property type="taxonomic scope" value="Archaea"/>
</dbReference>
<reference evidence="2 3" key="1">
    <citation type="journal article" date="2012" name="J. Bacteriol.">
        <title>Complete genome sequence of a thermophilic methanogen, Methanocella conradii HZ254, isolated from Chinese rice field soil.</title>
        <authorList>
            <person name="Lu Z."/>
            <person name="Lu Y."/>
        </authorList>
    </citation>
    <scope>NUCLEOTIDE SEQUENCE [LARGE SCALE GENOMIC DNA]</scope>
    <source>
        <strain evidence="3">DSM 24694 / JCM 17849 / CGMCC 1.5162 / HZ254</strain>
    </source>
</reference>
<dbReference type="InterPro" id="IPR017896">
    <property type="entry name" value="4Fe4S_Fe-S-bd"/>
</dbReference>
<feature type="domain" description="4Fe-4S ferredoxin-type" evidence="1">
    <location>
        <begin position="147"/>
        <end position="172"/>
    </location>
</feature>
<accession>H8I6X5</accession>
<dbReference type="PANTHER" id="PTHR14359:SF19">
    <property type="entry name" value="FLAVOPROTEIN"/>
    <property type="match status" value="1"/>
</dbReference>
<dbReference type="Pfam" id="PF02441">
    <property type="entry name" value="Flavoprotein"/>
    <property type="match status" value="1"/>
</dbReference>
<dbReference type="PROSITE" id="PS51379">
    <property type="entry name" value="4FE4S_FER_2"/>
    <property type="match status" value="2"/>
</dbReference>
<evidence type="ECO:0000313" key="3">
    <source>
        <dbReference type="Proteomes" id="UP000005233"/>
    </source>
</evidence>